<name>A0A2X2V0E8_CAPOC</name>
<gene>
    <name evidence="1" type="ORF">NCTC11545_02459</name>
</gene>
<evidence type="ECO:0000313" key="1">
    <source>
        <dbReference type="EMBL" id="SQA95240.1"/>
    </source>
</evidence>
<reference evidence="1 2" key="1">
    <citation type="submission" date="2018-06" db="EMBL/GenBank/DDBJ databases">
        <authorList>
            <consortium name="Pathogen Informatics"/>
            <person name="Doyle S."/>
        </authorList>
    </citation>
    <scope>NUCLEOTIDE SEQUENCE [LARGE SCALE GENOMIC DNA]</scope>
    <source>
        <strain evidence="1 2">NCTC11545</strain>
    </source>
</reference>
<accession>A0A2X2V0E8</accession>
<dbReference type="AlphaFoldDB" id="A0A2X2V0E8"/>
<dbReference type="Proteomes" id="UP000250169">
    <property type="component" value="Unassembled WGS sequence"/>
</dbReference>
<protein>
    <submittedName>
        <fullName evidence="1">Uncharacterized protein</fullName>
    </submittedName>
</protein>
<dbReference type="EMBL" id="UAVS01000010">
    <property type="protein sequence ID" value="SQA95240.1"/>
    <property type="molecule type" value="Genomic_DNA"/>
</dbReference>
<organism evidence="1 2">
    <name type="scientific">Capnocytophaga ochracea</name>
    <dbReference type="NCBI Taxonomy" id="1018"/>
    <lineage>
        <taxon>Bacteria</taxon>
        <taxon>Pseudomonadati</taxon>
        <taxon>Bacteroidota</taxon>
        <taxon>Flavobacteriia</taxon>
        <taxon>Flavobacteriales</taxon>
        <taxon>Flavobacteriaceae</taxon>
        <taxon>Capnocytophaga</taxon>
    </lineage>
</organism>
<evidence type="ECO:0000313" key="2">
    <source>
        <dbReference type="Proteomes" id="UP000250169"/>
    </source>
</evidence>
<proteinExistence type="predicted"/>
<sequence length="74" mass="8403">MKSPSVNAYGTQIDSISLEIDNKNPLYNTYFEVKKADFGVYAIQDFNLINTTIKDTLFFRTEFKGAIPAEILMS</sequence>